<evidence type="ECO:0000313" key="1">
    <source>
        <dbReference type="EMBL" id="HBH2621736.1"/>
    </source>
</evidence>
<evidence type="ECO:0000313" key="4">
    <source>
        <dbReference type="Proteomes" id="UP000879542"/>
    </source>
</evidence>
<dbReference type="Proteomes" id="UP000411588">
    <property type="component" value="Unassembled WGS sequence"/>
</dbReference>
<reference evidence="1" key="1">
    <citation type="journal article" date="2018" name="Genome Biol.">
        <title>SKESA: strategic k-mer extension for scrupulous assemblies.</title>
        <authorList>
            <person name="Souvorov A."/>
            <person name="Agarwala R."/>
            <person name="Lipman D.J."/>
        </authorList>
    </citation>
    <scope>NUCLEOTIDE SEQUENCE</scope>
    <source>
        <strain evidence="1">Clostridioides</strain>
    </source>
</reference>
<dbReference type="RefSeq" id="WP_003425624.1">
    <property type="nucleotide sequence ID" value="NZ_BIMY01000032.1"/>
</dbReference>
<sequence>MADKTVELTEKDLHCIARHLQNEVLEIAFRGNREAPTSCEVCDYFEECKDYFTHIDTFIKLSEMTGVDIFTK</sequence>
<dbReference type="EMBL" id="CAADAN010000021">
    <property type="protein sequence ID" value="VFD36168.1"/>
    <property type="molecule type" value="Genomic_DNA"/>
</dbReference>
<organism evidence="1 4">
    <name type="scientific">Clostridioides difficile</name>
    <name type="common">Peptoclostridium difficile</name>
    <dbReference type="NCBI Taxonomy" id="1496"/>
    <lineage>
        <taxon>Bacteria</taxon>
        <taxon>Bacillati</taxon>
        <taxon>Bacillota</taxon>
        <taxon>Clostridia</taxon>
        <taxon>Peptostreptococcales</taxon>
        <taxon>Peptostreptococcaceae</taxon>
        <taxon>Clostridioides</taxon>
    </lineage>
</organism>
<dbReference type="EMBL" id="DAEQIJ010000026">
    <property type="protein sequence ID" value="HBH2621736.1"/>
    <property type="molecule type" value="Genomic_DNA"/>
</dbReference>
<name>A0A9P3U0A3_CLODI</name>
<evidence type="ECO:0000313" key="2">
    <source>
        <dbReference type="EMBL" id="VFD36168.1"/>
    </source>
</evidence>
<reference evidence="1" key="3">
    <citation type="submission" date="2021-06" db="EMBL/GenBank/DDBJ databases">
        <authorList>
            <consortium name="NCBI Pathogen Detection Project"/>
        </authorList>
    </citation>
    <scope>NUCLEOTIDE SEQUENCE</scope>
    <source>
        <strain evidence="1">Clostridioides</strain>
    </source>
</reference>
<dbReference type="AlphaFoldDB" id="A0A9P3U0A3"/>
<protein>
    <recommendedName>
        <fullName evidence="5">Phage protein</fullName>
    </recommendedName>
</protein>
<reference evidence="2 3" key="2">
    <citation type="submission" date="2019-02" db="EMBL/GenBank/DDBJ databases">
        <authorList>
            <consortium name="Pathogen Informatics"/>
        </authorList>
    </citation>
    <scope>NUCLEOTIDE SEQUENCE [LARGE SCALE GENOMIC DNA]</scope>
    <source>
        <strain evidence="3">clo34</strain>
        <strain evidence="2">Clo34</strain>
    </source>
</reference>
<gene>
    <name evidence="1" type="ORF">KRQ00_003545</name>
    <name evidence="2" type="ORF">SAMEA1402399_03873</name>
</gene>
<accession>A0A9P3U0A3</accession>
<evidence type="ECO:0000313" key="3">
    <source>
        <dbReference type="Proteomes" id="UP000411588"/>
    </source>
</evidence>
<evidence type="ECO:0008006" key="5">
    <source>
        <dbReference type="Google" id="ProtNLM"/>
    </source>
</evidence>
<proteinExistence type="predicted"/>
<comment type="caution">
    <text evidence="1">The sequence shown here is derived from an EMBL/GenBank/DDBJ whole genome shotgun (WGS) entry which is preliminary data.</text>
</comment>
<dbReference type="Proteomes" id="UP000879542">
    <property type="component" value="Unassembled WGS sequence"/>
</dbReference>